<keyword evidence="2 9" id="KW-0812">Transmembrane</keyword>
<dbReference type="PANTHER" id="PTHR33365">
    <property type="entry name" value="YALI0B05434P"/>
    <property type="match status" value="1"/>
</dbReference>
<keyword evidence="6 9" id="KW-0472">Membrane</keyword>
<dbReference type="AlphaFoldDB" id="A0A9P5CRI7"/>
<evidence type="ECO:0000256" key="6">
    <source>
        <dbReference type="ARBA" id="ARBA00023136"/>
    </source>
</evidence>
<comment type="caution">
    <text evidence="10">The sequence shown here is derived from an EMBL/GenBank/DDBJ whole genome shotgun (WGS) entry which is preliminary data.</text>
</comment>
<dbReference type="OrthoDB" id="3687641at2759"/>
<accession>A0A9P5CRI7</accession>
<dbReference type="EMBL" id="MU032346">
    <property type="protein sequence ID" value="KAF3767316.1"/>
    <property type="molecule type" value="Genomic_DNA"/>
</dbReference>
<evidence type="ECO:0000256" key="9">
    <source>
        <dbReference type="SAM" id="Phobius"/>
    </source>
</evidence>
<evidence type="ECO:0000256" key="7">
    <source>
        <dbReference type="ARBA" id="ARBA00023180"/>
    </source>
</evidence>
<dbReference type="Pfam" id="PF11807">
    <property type="entry name" value="UstYa"/>
    <property type="match status" value="1"/>
</dbReference>
<proteinExistence type="inferred from homology"/>
<reference evidence="10" key="1">
    <citation type="journal article" date="2020" name="Phytopathology">
        <title>Genome sequence of the chestnut blight fungus Cryphonectria parasitica EP155: A fundamental resource for an archetypical invasive plant pathogen.</title>
        <authorList>
            <person name="Crouch J.A."/>
            <person name="Dawe A."/>
            <person name="Aerts A."/>
            <person name="Barry K."/>
            <person name="Churchill A.C.L."/>
            <person name="Grimwood J."/>
            <person name="Hillman B."/>
            <person name="Milgroom M.G."/>
            <person name="Pangilinan J."/>
            <person name="Smith M."/>
            <person name="Salamov A."/>
            <person name="Schmutz J."/>
            <person name="Yadav J."/>
            <person name="Grigoriev I.V."/>
            <person name="Nuss D."/>
        </authorList>
    </citation>
    <scope>NUCLEOTIDE SEQUENCE</scope>
    <source>
        <strain evidence="10">EP155</strain>
    </source>
</reference>
<evidence type="ECO:0000256" key="1">
    <source>
        <dbReference type="ARBA" id="ARBA00004167"/>
    </source>
</evidence>
<dbReference type="GO" id="GO:0016491">
    <property type="term" value="F:oxidoreductase activity"/>
    <property type="evidence" value="ECO:0007669"/>
    <property type="project" value="UniProtKB-KW"/>
</dbReference>
<protein>
    <submittedName>
        <fullName evidence="10">Uncharacterized protein</fullName>
    </submittedName>
</protein>
<evidence type="ECO:0000256" key="5">
    <source>
        <dbReference type="ARBA" id="ARBA00023026"/>
    </source>
</evidence>
<evidence type="ECO:0000256" key="3">
    <source>
        <dbReference type="ARBA" id="ARBA00022989"/>
    </source>
</evidence>
<dbReference type="InterPro" id="IPR021765">
    <property type="entry name" value="UstYa-like"/>
</dbReference>
<keyword evidence="4" id="KW-0560">Oxidoreductase</keyword>
<evidence type="ECO:0000313" key="10">
    <source>
        <dbReference type="EMBL" id="KAF3767316.1"/>
    </source>
</evidence>
<organism evidence="10 11">
    <name type="scientific">Cryphonectria parasitica (strain ATCC 38755 / EP155)</name>
    <dbReference type="NCBI Taxonomy" id="660469"/>
    <lineage>
        <taxon>Eukaryota</taxon>
        <taxon>Fungi</taxon>
        <taxon>Dikarya</taxon>
        <taxon>Ascomycota</taxon>
        <taxon>Pezizomycotina</taxon>
        <taxon>Sordariomycetes</taxon>
        <taxon>Sordariomycetidae</taxon>
        <taxon>Diaporthales</taxon>
        <taxon>Cryphonectriaceae</taxon>
        <taxon>Cryphonectria-Endothia species complex</taxon>
        <taxon>Cryphonectria</taxon>
    </lineage>
</organism>
<dbReference type="RefSeq" id="XP_040778277.1">
    <property type="nucleotide sequence ID" value="XM_040920324.1"/>
</dbReference>
<evidence type="ECO:0000313" key="11">
    <source>
        <dbReference type="Proteomes" id="UP000803844"/>
    </source>
</evidence>
<dbReference type="GO" id="GO:0043386">
    <property type="term" value="P:mycotoxin biosynthetic process"/>
    <property type="evidence" value="ECO:0007669"/>
    <property type="project" value="InterPro"/>
</dbReference>
<name>A0A9P5CRI7_CRYP1</name>
<dbReference type="GeneID" id="63837453"/>
<evidence type="ECO:0000256" key="8">
    <source>
        <dbReference type="ARBA" id="ARBA00035112"/>
    </source>
</evidence>
<keyword evidence="7" id="KW-0325">Glycoprotein</keyword>
<comment type="subcellular location">
    <subcellularLocation>
        <location evidence="1">Membrane</location>
        <topology evidence="1">Single-pass membrane protein</topology>
    </subcellularLocation>
</comment>
<dbReference type="PANTHER" id="PTHR33365:SF6">
    <property type="entry name" value="OXIDASE USTYA"/>
    <property type="match status" value="1"/>
</dbReference>
<evidence type="ECO:0000256" key="2">
    <source>
        <dbReference type="ARBA" id="ARBA00022692"/>
    </source>
</evidence>
<keyword evidence="5" id="KW-0843">Virulence</keyword>
<evidence type="ECO:0000256" key="4">
    <source>
        <dbReference type="ARBA" id="ARBA00023002"/>
    </source>
</evidence>
<dbReference type="Proteomes" id="UP000803844">
    <property type="component" value="Unassembled WGS sequence"/>
</dbReference>
<keyword evidence="3 9" id="KW-1133">Transmembrane helix</keyword>
<gene>
    <name evidence="10" type="ORF">M406DRAFT_328401</name>
</gene>
<feature type="transmembrane region" description="Helical" evidence="9">
    <location>
        <begin position="48"/>
        <end position="67"/>
    </location>
</feature>
<keyword evidence="11" id="KW-1185">Reference proteome</keyword>
<comment type="similarity">
    <text evidence="8">Belongs to the ustYa family.</text>
</comment>
<sequence>MTASVEGYEALLRDSTEESGESGTSERNMYREQRSSFCNKVSKYSSTLAFFLGVSLLVNFVLILYTFSASDPQDSGSIYAGLRRNLPIQIYPETEYTNTNLTATAELWEALSGDPGVVALSTEFVNKSRLPHAMRFPWDDEKGVYLLQGFHNLHCLRTLFRYIKYTEMHQPQHIALSHALHCLDQLRQDVICNADDTPRYAGFQPGDTPTTGSGQVRMCKNWSELERWSLANTACFKHHDEVPGPMIDRFKSCPDGQVLWPTKREETTASESARKAGW</sequence>
<dbReference type="GO" id="GO:0016020">
    <property type="term" value="C:membrane"/>
    <property type="evidence" value="ECO:0007669"/>
    <property type="project" value="UniProtKB-SubCell"/>
</dbReference>